<evidence type="ECO:0000256" key="1">
    <source>
        <dbReference type="ARBA" id="ARBA00004123"/>
    </source>
</evidence>
<dbReference type="PANTHER" id="PTHR10985">
    <property type="entry name" value="BASIC HELIX-LOOP-HELIX TRANSCRIPTION FACTOR, HES-RELATED"/>
    <property type="match status" value="1"/>
</dbReference>
<accession>A0AAD9MW15</accession>
<feature type="compositionally biased region" description="Low complexity" evidence="5">
    <location>
        <begin position="247"/>
        <end position="287"/>
    </location>
</feature>
<protein>
    <recommendedName>
        <fullName evidence="6">Orange domain-containing protein</fullName>
    </recommendedName>
</protein>
<keyword evidence="4" id="KW-0539">Nucleus</keyword>
<dbReference type="InterPro" id="IPR003650">
    <property type="entry name" value="Orange_dom"/>
</dbReference>
<dbReference type="GO" id="GO:0006355">
    <property type="term" value="P:regulation of DNA-templated transcription"/>
    <property type="evidence" value="ECO:0007669"/>
    <property type="project" value="InterPro"/>
</dbReference>
<dbReference type="InterPro" id="IPR050370">
    <property type="entry name" value="HES_HEY"/>
</dbReference>
<evidence type="ECO:0000256" key="4">
    <source>
        <dbReference type="ARBA" id="ARBA00023242"/>
    </source>
</evidence>
<evidence type="ECO:0000259" key="6">
    <source>
        <dbReference type="PROSITE" id="PS51054"/>
    </source>
</evidence>
<dbReference type="Gene3D" id="6.10.250.980">
    <property type="match status" value="1"/>
</dbReference>
<dbReference type="InterPro" id="IPR036638">
    <property type="entry name" value="HLH_DNA-bd_sf"/>
</dbReference>
<keyword evidence="2" id="KW-0805">Transcription regulation</keyword>
<dbReference type="SMART" id="SM00511">
    <property type="entry name" value="ORANGE"/>
    <property type="match status" value="1"/>
</dbReference>
<feature type="region of interest" description="Disordered" evidence="5">
    <location>
        <begin position="247"/>
        <end position="340"/>
    </location>
</feature>
<dbReference type="AlphaFoldDB" id="A0AAD9MW15"/>
<dbReference type="GO" id="GO:0046983">
    <property type="term" value="F:protein dimerization activity"/>
    <property type="evidence" value="ECO:0007669"/>
    <property type="project" value="InterPro"/>
</dbReference>
<evidence type="ECO:0000313" key="7">
    <source>
        <dbReference type="EMBL" id="KAK2147535.1"/>
    </source>
</evidence>
<keyword evidence="3" id="KW-0804">Transcription</keyword>
<evidence type="ECO:0000256" key="2">
    <source>
        <dbReference type="ARBA" id="ARBA00023015"/>
    </source>
</evidence>
<organism evidence="7 8">
    <name type="scientific">Paralvinella palmiformis</name>
    <dbReference type="NCBI Taxonomy" id="53620"/>
    <lineage>
        <taxon>Eukaryota</taxon>
        <taxon>Metazoa</taxon>
        <taxon>Spiralia</taxon>
        <taxon>Lophotrochozoa</taxon>
        <taxon>Annelida</taxon>
        <taxon>Polychaeta</taxon>
        <taxon>Sedentaria</taxon>
        <taxon>Canalipalpata</taxon>
        <taxon>Terebellida</taxon>
        <taxon>Terebelliformia</taxon>
        <taxon>Alvinellidae</taxon>
        <taxon>Paralvinella</taxon>
    </lineage>
</organism>
<sequence>MAAGAWSSYYSKLEKADILEMTVKYLKNMKRQQLAVAMGPDPNLLGKYIAGYNECTTEISKYLNTVDGLNPETRTRLMNHLANNLQRSSITMAANTAVTSLQLSMNQSCGGTSHSQPLGIQIPAATQLAALPGSSGLCLLNQGAPQIQTLPTSAMQLVPAKLPSGELVFLLANQQTISPTGAVSVVSAIQNNVNNININPSMMTAVGRPLPVCSSAVTLGADVLPQTVGNAAQGQLTFPDNISPSSSLLIPSKDAESPSVSCSTSSASTSGSSPDSDVSDVSTSTSSRSDESRYAPRMETDTPKRPASERQRSGRRRAPDTDSESESDVNESDLANNNDVNIRELSVIRGPMWRPW</sequence>
<proteinExistence type="predicted"/>
<dbReference type="SUPFAM" id="SSF158457">
    <property type="entry name" value="Orange domain-like"/>
    <property type="match status" value="1"/>
</dbReference>
<feature type="compositionally biased region" description="Acidic residues" evidence="5">
    <location>
        <begin position="321"/>
        <end position="331"/>
    </location>
</feature>
<dbReference type="GO" id="GO:0003677">
    <property type="term" value="F:DNA binding"/>
    <property type="evidence" value="ECO:0007669"/>
    <property type="project" value="InterPro"/>
</dbReference>
<comment type="caution">
    <text evidence="7">The sequence shown here is derived from an EMBL/GenBank/DDBJ whole genome shotgun (WGS) entry which is preliminary data.</text>
</comment>
<dbReference type="EMBL" id="JAODUP010000548">
    <property type="protein sequence ID" value="KAK2147535.1"/>
    <property type="molecule type" value="Genomic_DNA"/>
</dbReference>
<dbReference type="Gene3D" id="4.10.280.10">
    <property type="entry name" value="Helix-loop-helix DNA-binding domain"/>
    <property type="match status" value="1"/>
</dbReference>
<dbReference type="GO" id="GO:0005634">
    <property type="term" value="C:nucleus"/>
    <property type="evidence" value="ECO:0007669"/>
    <property type="project" value="UniProtKB-SubCell"/>
</dbReference>
<dbReference type="Proteomes" id="UP001208570">
    <property type="component" value="Unassembled WGS sequence"/>
</dbReference>
<comment type="subcellular location">
    <subcellularLocation>
        <location evidence="1">Nucleus</location>
    </subcellularLocation>
</comment>
<evidence type="ECO:0000313" key="8">
    <source>
        <dbReference type="Proteomes" id="UP001208570"/>
    </source>
</evidence>
<feature type="domain" description="Orange" evidence="6">
    <location>
        <begin position="48"/>
        <end position="81"/>
    </location>
</feature>
<reference evidence="7" key="1">
    <citation type="journal article" date="2023" name="Mol. Biol. Evol.">
        <title>Third-Generation Sequencing Reveals the Adaptive Role of the Epigenome in Three Deep-Sea Polychaetes.</title>
        <authorList>
            <person name="Perez M."/>
            <person name="Aroh O."/>
            <person name="Sun Y."/>
            <person name="Lan Y."/>
            <person name="Juniper S.K."/>
            <person name="Young C.R."/>
            <person name="Angers B."/>
            <person name="Qian P.Y."/>
        </authorList>
    </citation>
    <scope>NUCLEOTIDE SEQUENCE</scope>
    <source>
        <strain evidence="7">P08H-3</strain>
    </source>
</reference>
<keyword evidence="8" id="KW-1185">Reference proteome</keyword>
<evidence type="ECO:0000256" key="5">
    <source>
        <dbReference type="SAM" id="MobiDB-lite"/>
    </source>
</evidence>
<feature type="compositionally biased region" description="Basic and acidic residues" evidence="5">
    <location>
        <begin position="288"/>
        <end position="320"/>
    </location>
</feature>
<dbReference type="Pfam" id="PF07527">
    <property type="entry name" value="Hairy_orange"/>
    <property type="match status" value="1"/>
</dbReference>
<dbReference type="PROSITE" id="PS51054">
    <property type="entry name" value="ORANGE"/>
    <property type="match status" value="1"/>
</dbReference>
<gene>
    <name evidence="7" type="ORF">LSH36_548g03028</name>
</gene>
<evidence type="ECO:0000256" key="3">
    <source>
        <dbReference type="ARBA" id="ARBA00023163"/>
    </source>
</evidence>
<name>A0AAD9MW15_9ANNE</name>